<protein>
    <submittedName>
        <fullName evidence="2">Uncharacterized protein</fullName>
    </submittedName>
</protein>
<gene>
    <name evidence="2" type="ORF">TSUD_129500</name>
</gene>
<evidence type="ECO:0000313" key="3">
    <source>
        <dbReference type="Proteomes" id="UP000242715"/>
    </source>
</evidence>
<keyword evidence="3" id="KW-1185">Reference proteome</keyword>
<dbReference type="Proteomes" id="UP000242715">
    <property type="component" value="Unassembled WGS sequence"/>
</dbReference>
<reference evidence="3" key="1">
    <citation type="journal article" date="2017" name="Front. Plant Sci.">
        <title>Climate Clever Clovers: New Paradigm to Reduce the Environmental Footprint of Ruminants by Breeding Low Methanogenic Forages Utilizing Haplotype Variation.</title>
        <authorList>
            <person name="Kaur P."/>
            <person name="Appels R."/>
            <person name="Bayer P.E."/>
            <person name="Keeble-Gagnere G."/>
            <person name="Wang J."/>
            <person name="Hirakawa H."/>
            <person name="Shirasawa K."/>
            <person name="Vercoe P."/>
            <person name="Stefanova K."/>
            <person name="Durmic Z."/>
            <person name="Nichols P."/>
            <person name="Revell C."/>
            <person name="Isobe S.N."/>
            <person name="Edwards D."/>
            <person name="Erskine W."/>
        </authorList>
    </citation>
    <scope>NUCLEOTIDE SEQUENCE [LARGE SCALE GENOMIC DNA]</scope>
    <source>
        <strain evidence="3">cv. Daliak</strain>
    </source>
</reference>
<proteinExistence type="predicted"/>
<sequence>MEGFIKRTRGKRDAANNSLITNLVETGGINVENTDGYFFQYSVALFYEDGRPVEGKGAAQNKLEIKVVLEDVASNTNNGNCSPEGNGSPNEADRNSG</sequence>
<evidence type="ECO:0000256" key="1">
    <source>
        <dbReference type="SAM" id="MobiDB-lite"/>
    </source>
</evidence>
<dbReference type="OrthoDB" id="1111977at2759"/>
<accession>A0A2Z6PAF6</accession>
<name>A0A2Z6PAF6_TRISU</name>
<dbReference type="EMBL" id="DF974128">
    <property type="protein sequence ID" value="GAU45505.1"/>
    <property type="molecule type" value="Genomic_DNA"/>
</dbReference>
<feature type="region of interest" description="Disordered" evidence="1">
    <location>
        <begin position="74"/>
        <end position="97"/>
    </location>
</feature>
<dbReference type="AlphaFoldDB" id="A0A2Z6PAF6"/>
<feature type="compositionally biased region" description="Polar residues" evidence="1">
    <location>
        <begin position="74"/>
        <end position="90"/>
    </location>
</feature>
<evidence type="ECO:0000313" key="2">
    <source>
        <dbReference type="EMBL" id="GAU45505.1"/>
    </source>
</evidence>
<organism evidence="2 3">
    <name type="scientific">Trifolium subterraneum</name>
    <name type="common">Subterranean clover</name>
    <dbReference type="NCBI Taxonomy" id="3900"/>
    <lineage>
        <taxon>Eukaryota</taxon>
        <taxon>Viridiplantae</taxon>
        <taxon>Streptophyta</taxon>
        <taxon>Embryophyta</taxon>
        <taxon>Tracheophyta</taxon>
        <taxon>Spermatophyta</taxon>
        <taxon>Magnoliopsida</taxon>
        <taxon>eudicotyledons</taxon>
        <taxon>Gunneridae</taxon>
        <taxon>Pentapetalae</taxon>
        <taxon>rosids</taxon>
        <taxon>fabids</taxon>
        <taxon>Fabales</taxon>
        <taxon>Fabaceae</taxon>
        <taxon>Papilionoideae</taxon>
        <taxon>50 kb inversion clade</taxon>
        <taxon>NPAAA clade</taxon>
        <taxon>Hologalegina</taxon>
        <taxon>IRL clade</taxon>
        <taxon>Trifolieae</taxon>
        <taxon>Trifolium</taxon>
    </lineage>
</organism>